<dbReference type="GO" id="GO:0097169">
    <property type="term" value="C:AIM2 inflammasome complex"/>
    <property type="evidence" value="ECO:0007669"/>
    <property type="project" value="TreeGrafter"/>
</dbReference>
<accession>A0A667YD75</accession>
<dbReference type="SMART" id="SM00115">
    <property type="entry name" value="CASc"/>
    <property type="match status" value="1"/>
</dbReference>
<dbReference type="InterPro" id="IPR011029">
    <property type="entry name" value="DEATH-like_dom_sf"/>
</dbReference>
<dbReference type="Gene3D" id="1.10.533.10">
    <property type="entry name" value="Death Domain, Fas"/>
    <property type="match status" value="1"/>
</dbReference>
<dbReference type="Ensembl" id="ENSMMDT00005019627.1">
    <property type="protein sequence ID" value="ENSMMDP00005019171.1"/>
    <property type="gene ID" value="ENSMMDG00005009404.1"/>
</dbReference>
<evidence type="ECO:0000313" key="7">
    <source>
        <dbReference type="Ensembl" id="ENSMMDP00005019171.1"/>
    </source>
</evidence>
<protein>
    <recommendedName>
        <fullName evidence="9">Caspase a</fullName>
    </recommendedName>
</protein>
<evidence type="ECO:0000259" key="6">
    <source>
        <dbReference type="PROSITE" id="PS50209"/>
    </source>
</evidence>
<feature type="domain" description="Caspase family p20" evidence="5">
    <location>
        <begin position="166"/>
        <end position="300"/>
    </location>
</feature>
<evidence type="ECO:0000256" key="2">
    <source>
        <dbReference type="PIRSR" id="PIRSR038001-1"/>
    </source>
</evidence>
<dbReference type="InterPro" id="IPR002138">
    <property type="entry name" value="Pept_C14_p10"/>
</dbReference>
<name>A0A667YD75_9TELE</name>
<feature type="active site" evidence="2">
    <location>
        <position position="296"/>
    </location>
</feature>
<dbReference type="GO" id="GO:0050727">
    <property type="term" value="P:regulation of inflammatory response"/>
    <property type="evidence" value="ECO:0007669"/>
    <property type="project" value="TreeGrafter"/>
</dbReference>
<dbReference type="AlphaFoldDB" id="A0A667YD75"/>
<evidence type="ECO:0000259" key="5">
    <source>
        <dbReference type="PROSITE" id="PS50208"/>
    </source>
</evidence>
<dbReference type="InterPro" id="IPR001315">
    <property type="entry name" value="CARD"/>
</dbReference>
<dbReference type="InterPro" id="IPR015917">
    <property type="entry name" value="Pept_C14A"/>
</dbReference>
<dbReference type="PROSITE" id="PS50208">
    <property type="entry name" value="CASPASE_P20"/>
    <property type="match status" value="1"/>
</dbReference>
<evidence type="ECO:0000256" key="3">
    <source>
        <dbReference type="RuleBase" id="RU003971"/>
    </source>
</evidence>
<reference evidence="7" key="3">
    <citation type="submission" date="2025-09" db="UniProtKB">
        <authorList>
            <consortium name="Ensembl"/>
        </authorList>
    </citation>
    <scope>IDENTIFICATION</scope>
</reference>
<evidence type="ECO:0008006" key="9">
    <source>
        <dbReference type="Google" id="ProtNLM"/>
    </source>
</evidence>
<dbReference type="PROSITE" id="PS50207">
    <property type="entry name" value="CASPASE_P10"/>
    <property type="match status" value="1"/>
</dbReference>
<dbReference type="InterPro" id="IPR001309">
    <property type="entry name" value="Pept_C14_p20"/>
</dbReference>
<gene>
    <name evidence="7" type="primary">LOC115370101</name>
</gene>
<dbReference type="InterPro" id="IPR011600">
    <property type="entry name" value="Pept_C14_caspase"/>
</dbReference>
<dbReference type="GO" id="GO:0042981">
    <property type="term" value="P:regulation of apoptotic process"/>
    <property type="evidence" value="ECO:0007669"/>
    <property type="project" value="InterPro"/>
</dbReference>
<dbReference type="GeneTree" id="ENSGT00940000162428"/>
<dbReference type="Gene3D" id="3.40.50.1460">
    <property type="match status" value="1"/>
</dbReference>
<dbReference type="Pfam" id="PF00619">
    <property type="entry name" value="CARD"/>
    <property type="match status" value="1"/>
</dbReference>
<comment type="similarity">
    <text evidence="1 3">Belongs to the peptidase C14A family.</text>
</comment>
<dbReference type="GO" id="GO:0006508">
    <property type="term" value="P:proteolysis"/>
    <property type="evidence" value="ECO:0007669"/>
    <property type="project" value="InterPro"/>
</dbReference>
<organism evidence="7 8">
    <name type="scientific">Myripristis murdjan</name>
    <name type="common">pinecone soldierfish</name>
    <dbReference type="NCBI Taxonomy" id="586833"/>
    <lineage>
        <taxon>Eukaryota</taxon>
        <taxon>Metazoa</taxon>
        <taxon>Chordata</taxon>
        <taxon>Craniata</taxon>
        <taxon>Vertebrata</taxon>
        <taxon>Euteleostomi</taxon>
        <taxon>Actinopterygii</taxon>
        <taxon>Neopterygii</taxon>
        <taxon>Teleostei</taxon>
        <taxon>Neoteleostei</taxon>
        <taxon>Acanthomorphata</taxon>
        <taxon>Holocentriformes</taxon>
        <taxon>Holocentridae</taxon>
        <taxon>Myripristis</taxon>
    </lineage>
</organism>
<dbReference type="Proteomes" id="UP000472263">
    <property type="component" value="Chromosome 13"/>
</dbReference>
<dbReference type="PANTHER" id="PTHR47901">
    <property type="entry name" value="CASPASE RECRUITMENT DOMAIN-CONTAINING PROTEIN 18"/>
    <property type="match status" value="1"/>
</dbReference>
<dbReference type="PANTHER" id="PTHR47901:SF3">
    <property type="entry name" value="CASPASE-1"/>
    <property type="match status" value="1"/>
</dbReference>
<feature type="domain" description="Caspase family p10" evidence="4">
    <location>
        <begin position="329"/>
        <end position="413"/>
    </location>
</feature>
<dbReference type="InterPro" id="IPR002398">
    <property type="entry name" value="Pept_C14"/>
</dbReference>
<dbReference type="PRINTS" id="PR00376">
    <property type="entry name" value="IL1BCENZYME"/>
</dbReference>
<feature type="domain" description="CARD" evidence="6">
    <location>
        <begin position="25"/>
        <end position="110"/>
    </location>
</feature>
<evidence type="ECO:0000313" key="8">
    <source>
        <dbReference type="Proteomes" id="UP000472263"/>
    </source>
</evidence>
<dbReference type="GO" id="GO:0004197">
    <property type="term" value="F:cysteine-type endopeptidase activity"/>
    <property type="evidence" value="ECO:0007669"/>
    <property type="project" value="InterPro"/>
</dbReference>
<keyword evidence="8" id="KW-1185">Reference proteome</keyword>
<dbReference type="SUPFAM" id="SSF52129">
    <property type="entry name" value="Caspase-like"/>
    <property type="match status" value="1"/>
</dbReference>
<evidence type="ECO:0000259" key="4">
    <source>
        <dbReference type="PROSITE" id="PS50207"/>
    </source>
</evidence>
<dbReference type="GO" id="GO:0072559">
    <property type="term" value="C:NLRP3 inflammasome complex"/>
    <property type="evidence" value="ECO:0007669"/>
    <property type="project" value="TreeGrafter"/>
</dbReference>
<reference evidence="7" key="1">
    <citation type="submission" date="2019-06" db="EMBL/GenBank/DDBJ databases">
        <authorList>
            <consortium name="Wellcome Sanger Institute Data Sharing"/>
        </authorList>
    </citation>
    <scope>NUCLEOTIDE SEQUENCE [LARGE SCALE GENOMIC DNA]</scope>
</reference>
<dbReference type="InParanoid" id="A0A667YD75"/>
<dbReference type="Pfam" id="PF00656">
    <property type="entry name" value="Peptidase_C14"/>
    <property type="match status" value="1"/>
</dbReference>
<reference evidence="7" key="2">
    <citation type="submission" date="2025-08" db="UniProtKB">
        <authorList>
            <consortium name="Ensembl"/>
        </authorList>
    </citation>
    <scope>IDENTIFICATION</scope>
</reference>
<dbReference type="PROSITE" id="PS50209">
    <property type="entry name" value="CARD"/>
    <property type="match status" value="1"/>
</dbReference>
<dbReference type="GO" id="GO:0072557">
    <property type="term" value="C:IPAF inflammasome complex"/>
    <property type="evidence" value="ECO:0007669"/>
    <property type="project" value="TreeGrafter"/>
</dbReference>
<proteinExistence type="inferred from homology"/>
<dbReference type="PIRSF" id="PIRSF038001">
    <property type="entry name" value="Caspase_ICE"/>
    <property type="match status" value="1"/>
</dbReference>
<sequence>ERNKFQPKSQSIVVHQNTTQCNQQLFRARRMFVAKISTPVMADLLNDLLADRILNEREREWVFEEHLARADRASCLIDMVRRKGARASQEMITNLQNIDPLLHNVLFPTDKLVGQLETSDMVIIKCKIFCLPFTCGMDSVIKMKYSSFSTKRSTMKAYPVMPKSNRTRVALLINVRNFVNKKWIRKGSEKDDAAMATLLTALGYRVVRPETGEPRKYTGEAVKDFAQLPDLSQTDSVIVVIMSHGKKGAVYGSRGKAVNPNEKDDLFPIDNIFEYLNAKNCPALRDKPKVIIINACRGGDSLIFVIETNPGKCSHRPADTDALEEDDIKVHIEKDFIAFLSCTPGNVSWRHPFFGSPFIQYLVEVFNTFSHKDHLEELFTKVINRFDQGPTPAITQMPVKDRCSLSKHFYLFPGL</sequence>
<feature type="active site" evidence="2">
    <location>
        <position position="244"/>
    </location>
</feature>
<dbReference type="InterPro" id="IPR029030">
    <property type="entry name" value="Caspase-like_dom_sf"/>
</dbReference>
<dbReference type="SUPFAM" id="SSF47986">
    <property type="entry name" value="DEATH domain"/>
    <property type="match status" value="1"/>
</dbReference>
<evidence type="ECO:0000256" key="1">
    <source>
        <dbReference type="ARBA" id="ARBA00010134"/>
    </source>
</evidence>